<dbReference type="AlphaFoldDB" id="A0A4E0RRI2"/>
<evidence type="ECO:0000259" key="1">
    <source>
        <dbReference type="PROSITE" id="PS50835"/>
    </source>
</evidence>
<keyword evidence="3" id="KW-1185">Reference proteome</keyword>
<reference evidence="2" key="1">
    <citation type="submission" date="2019-03" db="EMBL/GenBank/DDBJ databases">
        <title>Improved annotation for the trematode Fasciola hepatica.</title>
        <authorList>
            <person name="Choi Y.-J."/>
            <person name="Martin J."/>
            <person name="Mitreva M."/>
        </authorList>
    </citation>
    <scope>NUCLEOTIDE SEQUENCE [LARGE SCALE GENOMIC DNA]</scope>
</reference>
<dbReference type="EMBL" id="JXXN02000110">
    <property type="protein sequence ID" value="THD28614.1"/>
    <property type="molecule type" value="Genomic_DNA"/>
</dbReference>
<organism evidence="2 3">
    <name type="scientific">Fasciola hepatica</name>
    <name type="common">Liver fluke</name>
    <dbReference type="NCBI Taxonomy" id="6192"/>
    <lineage>
        <taxon>Eukaryota</taxon>
        <taxon>Metazoa</taxon>
        <taxon>Spiralia</taxon>
        <taxon>Lophotrochozoa</taxon>
        <taxon>Platyhelminthes</taxon>
        <taxon>Trematoda</taxon>
        <taxon>Digenea</taxon>
        <taxon>Plagiorchiida</taxon>
        <taxon>Echinostomata</taxon>
        <taxon>Echinostomatoidea</taxon>
        <taxon>Fasciolidae</taxon>
        <taxon>Fasciola</taxon>
    </lineage>
</organism>
<dbReference type="PANTHER" id="PTHR23279">
    <property type="entry name" value="DEFECTIVE PROBOSCIS EXTENSION RESPONSE DPR -RELATED"/>
    <property type="match status" value="1"/>
</dbReference>
<proteinExistence type="predicted"/>
<evidence type="ECO:0000313" key="3">
    <source>
        <dbReference type="Proteomes" id="UP000230066"/>
    </source>
</evidence>
<dbReference type="SMART" id="SM00406">
    <property type="entry name" value="IGv"/>
    <property type="match status" value="1"/>
</dbReference>
<comment type="caution">
    <text evidence="2">The sequence shown here is derived from an EMBL/GenBank/DDBJ whole genome shotgun (WGS) entry which is preliminary data.</text>
</comment>
<dbReference type="SMART" id="SM00409">
    <property type="entry name" value="IG"/>
    <property type="match status" value="2"/>
</dbReference>
<dbReference type="InterPro" id="IPR003599">
    <property type="entry name" value="Ig_sub"/>
</dbReference>
<dbReference type="GO" id="GO:0050808">
    <property type="term" value="P:synapse organization"/>
    <property type="evidence" value="ECO:0007669"/>
    <property type="project" value="TreeGrafter"/>
</dbReference>
<sequence>MHFVIRHFNPGHISSRILLDFIRFNLVRGFTYIMCLMVCANNLFTTPSAVGALRGTAENKAGNFVSTESVYPPTGMPVDEPVTSAFQRRTFRWLREKAERAQTTNSDNLHATPDLLLNSHKYDCDHFPANVLPPIVQRKPCFLGTVPTRIVVDQGERIVLQCIVYNVNFSTVVISWWREGWFRELTLGLETYNTRYRLPRASYQDWSLQINDARPDDSGIYVCQINLEQIVEKFFEVKVKVKPKSTERPKTPEHEFVKDEASPQGIIPHMRIEGQNEGFQGSTIHLSCIVQNGPMTADTTLIWSHGNGQHRYFLIPTADDRSFQEYLLRSLKNTGIESRQSSAQLDIRVANREHALITTSREGNHTIRSELIFTHLTLDHAGVWRCSKFTYPMESITEEARMMVYVRSKKPAIRSQTASLTERRRKNTGTRLRCRRCHLIQAEWFILPIVAWRLTYT</sequence>
<dbReference type="InterPro" id="IPR037448">
    <property type="entry name" value="Zig-8"/>
</dbReference>
<feature type="domain" description="Ig-like" evidence="1">
    <location>
        <begin position="133"/>
        <end position="226"/>
    </location>
</feature>
<gene>
    <name evidence="2" type="ORF">D915_000519</name>
</gene>
<dbReference type="GO" id="GO:0032589">
    <property type="term" value="C:neuron projection membrane"/>
    <property type="evidence" value="ECO:0007669"/>
    <property type="project" value="TreeGrafter"/>
</dbReference>
<dbReference type="InterPro" id="IPR036179">
    <property type="entry name" value="Ig-like_dom_sf"/>
</dbReference>
<dbReference type="InterPro" id="IPR013783">
    <property type="entry name" value="Ig-like_fold"/>
</dbReference>
<feature type="domain" description="Ig-like" evidence="1">
    <location>
        <begin position="268"/>
        <end position="386"/>
    </location>
</feature>
<accession>A0A4E0RRI2</accession>
<dbReference type="Proteomes" id="UP000230066">
    <property type="component" value="Unassembled WGS sequence"/>
</dbReference>
<dbReference type="SUPFAM" id="SSF48726">
    <property type="entry name" value="Immunoglobulin"/>
    <property type="match status" value="2"/>
</dbReference>
<dbReference type="InterPro" id="IPR013106">
    <property type="entry name" value="Ig_V-set"/>
</dbReference>
<dbReference type="PANTHER" id="PTHR23279:SF46">
    <property type="entry name" value="DEFECTIVE PROBOSCIS EXTENSION RESPONSE 10, ISOFORM A-RELATED"/>
    <property type="match status" value="1"/>
</dbReference>
<evidence type="ECO:0000313" key="2">
    <source>
        <dbReference type="EMBL" id="THD28614.1"/>
    </source>
</evidence>
<dbReference type="InterPro" id="IPR007110">
    <property type="entry name" value="Ig-like_dom"/>
</dbReference>
<dbReference type="Gene3D" id="2.60.40.10">
    <property type="entry name" value="Immunoglobulins"/>
    <property type="match status" value="1"/>
</dbReference>
<dbReference type="PROSITE" id="PS50835">
    <property type="entry name" value="IG_LIKE"/>
    <property type="match status" value="2"/>
</dbReference>
<name>A0A4E0RRI2_FASHE</name>
<protein>
    <submittedName>
        <fullName evidence="2">Defective proboscis extension response (Dpr)</fullName>
    </submittedName>
</protein>
<dbReference type="Pfam" id="PF07686">
    <property type="entry name" value="V-set"/>
    <property type="match status" value="1"/>
</dbReference>